<dbReference type="PROSITE" id="PS50004">
    <property type="entry name" value="C2"/>
    <property type="match status" value="1"/>
</dbReference>
<feature type="compositionally biased region" description="Basic and acidic residues" evidence="3">
    <location>
        <begin position="340"/>
        <end position="356"/>
    </location>
</feature>
<feature type="compositionally biased region" description="Basic and acidic residues" evidence="3">
    <location>
        <begin position="76"/>
        <end position="87"/>
    </location>
</feature>
<feature type="compositionally biased region" description="Basic and acidic residues" evidence="3">
    <location>
        <begin position="905"/>
        <end position="929"/>
    </location>
</feature>
<sequence length="1098" mass="122105">MVDITVKLIIYRLNESWVHMVEYFDNVLYTDESKEMLNIVNINFFGWFLFAIVILVLGKLLTLYSFEKASPNQTKSNEKDELTKSEKQVSAGAPERVSEVNGPSSKHAVETRAMVAKLEGIKRFDGDPNRLYCSVPQTHSPETRGSDPNSVDWINSSLNWVYAQCNTNLLVETWLCALNDRARRASAENGVLVEFENFQPGSLPPKLTDLSTSPELNNNIITICRVKSEGLRFKILTTRKIGQDMTSVHYDLSIERLEGKLKALGNTEELLFLVSFVDRPDIKLTLKPSYGSPKLLTPDQRSMEDVIVDIIINSIATASVDFHFVKQTDFPKFQRRKKGRESGGHTDPSRHPSARHEQRLLVKVIKATGLSGKKGSHQPYCVIEMDEPSQRFQTSPAKNTSNPFWDENFLFNLKNTSAEILFEIYDRGKDNKATDKFLGLGIVGVREIMNNPSQRQIIPLQSQPVTDGDVTGSLTVEFLFMEGAEVPVTGDAYGKRTGLVETSSRVTAGGTVITTTTFKKADGIEVLEVKADFVGDHSLSKYIWNQDSKTYLKLNEPEQKTETSSEFMSANLDVSHLITPDNNPSSPSVYPVTTECCSVTEPVSQPICISGNVNTNKYTDSWVADSLPLIKNRLLEEILLHNLSKKNESDRVTRVVAQTEGSTIFSDEPSSISETHDSEKVKNTVSHLPSIPPPVQSPLLNDVLSLPFSPPPALQAGHTTYFPFENDSEDNSLNVCDNTNNTDPPEEKSVVPCHPPKELPEIYLSNHDCHAQVLPRQTDSVETLTDAALRELESREKTGSPISADKSTLIIHSVHREVIRPVLKVKLDKNGRWREASQPEGMADSSTTSPSSTLSKSGNTATGESISSSASEKEEAERGRTRDRKSFIGTLRKRLSFRKNQSKSVEQKAKGEESISRESSRSFSSDRSRSVPGSRIMPSDRRSAGDSLLGVPNLNREGHSSARSSISEGSGLSASSSRTYIHEKSTLVVETNENGVLKHYVVPSSLANRSKWRKKGVKLHIYNDHIFVAKHLPGSTVCQLCGKNLSRRPGKQGYHCRDCNLICHKSCHVRVESFCPHSTINTMDMEYVQDPRAKSKSS</sequence>
<keyword evidence="4" id="KW-0472">Membrane</keyword>
<reference evidence="8" key="1">
    <citation type="submission" date="2025-08" db="UniProtKB">
        <authorList>
            <consortium name="RefSeq"/>
        </authorList>
    </citation>
    <scope>IDENTIFICATION</scope>
    <source>
        <tissue evidence="8">Muscle</tissue>
    </source>
</reference>
<name>A0ABM1TEB2_LIMPO</name>
<feature type="domain" description="C2" evidence="5">
    <location>
        <begin position="341"/>
        <end position="458"/>
    </location>
</feature>
<evidence type="ECO:0000256" key="3">
    <source>
        <dbReference type="SAM" id="MobiDB-lite"/>
    </source>
</evidence>
<dbReference type="PANTHER" id="PTHR21119:SF5">
    <property type="entry name" value="C2 DOMAIN-CONTAINING PROTEIN"/>
    <property type="match status" value="1"/>
</dbReference>
<dbReference type="Gene3D" id="2.60.40.150">
    <property type="entry name" value="C2 domain"/>
    <property type="match status" value="1"/>
</dbReference>
<proteinExistence type="predicted"/>
<accession>A0ABM1TEB2</accession>
<dbReference type="SUPFAM" id="SSF57889">
    <property type="entry name" value="Cysteine-rich domain"/>
    <property type="match status" value="1"/>
</dbReference>
<evidence type="ECO:0000256" key="1">
    <source>
        <dbReference type="ARBA" id="ARBA00022723"/>
    </source>
</evidence>
<evidence type="ECO:0000313" key="8">
    <source>
        <dbReference type="RefSeq" id="XP_022254218.1"/>
    </source>
</evidence>
<dbReference type="CDD" id="cd20831">
    <property type="entry name" value="C1_dGM13116p-like"/>
    <property type="match status" value="1"/>
</dbReference>
<dbReference type="Pfam" id="PF00168">
    <property type="entry name" value="C2"/>
    <property type="match status" value="1"/>
</dbReference>
<dbReference type="Pfam" id="PF00130">
    <property type="entry name" value="C1_1"/>
    <property type="match status" value="1"/>
</dbReference>
<evidence type="ECO:0000259" key="5">
    <source>
        <dbReference type="PROSITE" id="PS50004"/>
    </source>
</evidence>
<feature type="region of interest" description="Disordered" evidence="3">
    <location>
        <begin position="333"/>
        <end position="356"/>
    </location>
</feature>
<keyword evidence="4" id="KW-1133">Transmembrane helix</keyword>
<dbReference type="InterPro" id="IPR040885">
    <property type="entry name" value="SMP_C2CD2L"/>
</dbReference>
<dbReference type="SMART" id="SM00239">
    <property type="entry name" value="C2"/>
    <property type="match status" value="1"/>
</dbReference>
<feature type="compositionally biased region" description="Low complexity" evidence="3">
    <location>
        <begin position="961"/>
        <end position="977"/>
    </location>
</feature>
<dbReference type="CDD" id="cd21664">
    <property type="entry name" value="SMP_C2CD2-like"/>
    <property type="match status" value="1"/>
</dbReference>
<dbReference type="SMART" id="SM00109">
    <property type="entry name" value="C1"/>
    <property type="match status" value="1"/>
</dbReference>
<dbReference type="InterPro" id="IPR039934">
    <property type="entry name" value="C2CD2/C2CD2L"/>
</dbReference>
<dbReference type="InterPro" id="IPR000008">
    <property type="entry name" value="C2_dom"/>
</dbReference>
<dbReference type="PROSITE" id="PS50081">
    <property type="entry name" value="ZF_DAG_PE_2"/>
    <property type="match status" value="1"/>
</dbReference>
<evidence type="ECO:0000313" key="7">
    <source>
        <dbReference type="Proteomes" id="UP000694941"/>
    </source>
</evidence>
<feature type="region of interest" description="Disordered" evidence="3">
    <location>
        <begin position="71"/>
        <end position="104"/>
    </location>
</feature>
<dbReference type="SUPFAM" id="SSF49562">
    <property type="entry name" value="C2 domain (Calcium/lipid-binding domain, CaLB)"/>
    <property type="match status" value="1"/>
</dbReference>
<keyword evidence="2" id="KW-0862">Zinc</keyword>
<dbReference type="GeneID" id="106469938"/>
<dbReference type="Pfam" id="PF18696">
    <property type="entry name" value="SMP_C2CD2L"/>
    <property type="match status" value="1"/>
</dbReference>
<dbReference type="PROSITE" id="PS00479">
    <property type="entry name" value="ZF_DAG_PE_1"/>
    <property type="match status" value="1"/>
</dbReference>
<keyword evidence="4" id="KW-0812">Transmembrane</keyword>
<dbReference type="InterPro" id="IPR002219">
    <property type="entry name" value="PKC_DAG/PE"/>
</dbReference>
<feature type="domain" description="Phorbol-ester/DAG-type" evidence="6">
    <location>
        <begin position="1024"/>
        <end position="1075"/>
    </location>
</feature>
<dbReference type="CDD" id="cd08678">
    <property type="entry name" value="C2_C21orf25-like"/>
    <property type="match status" value="1"/>
</dbReference>
<keyword evidence="7" id="KW-1185">Reference proteome</keyword>
<feature type="compositionally biased region" description="Low complexity" evidence="3">
    <location>
        <begin position="845"/>
        <end position="857"/>
    </location>
</feature>
<dbReference type="InterPro" id="IPR035892">
    <property type="entry name" value="C2_domain_sf"/>
</dbReference>
<dbReference type="PANTHER" id="PTHR21119">
    <property type="entry name" value="C2 DOMAIN-CONTAINING PROTEIN"/>
    <property type="match status" value="1"/>
</dbReference>
<feature type="compositionally biased region" description="Basic and acidic residues" evidence="3">
    <location>
        <begin position="871"/>
        <end position="886"/>
    </location>
</feature>
<keyword evidence="1" id="KW-0479">Metal-binding</keyword>
<feature type="compositionally biased region" description="Basic residues" evidence="3">
    <location>
        <begin position="891"/>
        <end position="901"/>
    </location>
</feature>
<protein>
    <submittedName>
        <fullName evidence="8">Uncharacterized protein LOC106469938 isoform X1</fullName>
    </submittedName>
</protein>
<dbReference type="Proteomes" id="UP000694941">
    <property type="component" value="Unplaced"/>
</dbReference>
<feature type="transmembrane region" description="Helical" evidence="4">
    <location>
        <begin position="44"/>
        <end position="66"/>
    </location>
</feature>
<feature type="region of interest" description="Disordered" evidence="3">
    <location>
        <begin position="833"/>
        <end position="977"/>
    </location>
</feature>
<evidence type="ECO:0000256" key="4">
    <source>
        <dbReference type="SAM" id="Phobius"/>
    </source>
</evidence>
<dbReference type="InterPro" id="IPR046349">
    <property type="entry name" value="C1-like_sf"/>
</dbReference>
<gene>
    <name evidence="8" type="primary">LOC106469938</name>
</gene>
<organism evidence="7 8">
    <name type="scientific">Limulus polyphemus</name>
    <name type="common">Atlantic horseshoe crab</name>
    <dbReference type="NCBI Taxonomy" id="6850"/>
    <lineage>
        <taxon>Eukaryota</taxon>
        <taxon>Metazoa</taxon>
        <taxon>Ecdysozoa</taxon>
        <taxon>Arthropoda</taxon>
        <taxon>Chelicerata</taxon>
        <taxon>Merostomata</taxon>
        <taxon>Xiphosura</taxon>
        <taxon>Limulidae</taxon>
        <taxon>Limulus</taxon>
    </lineage>
</organism>
<evidence type="ECO:0000259" key="6">
    <source>
        <dbReference type="PROSITE" id="PS50081"/>
    </source>
</evidence>
<evidence type="ECO:0000256" key="2">
    <source>
        <dbReference type="ARBA" id="ARBA00022833"/>
    </source>
</evidence>
<dbReference type="RefSeq" id="XP_022254218.1">
    <property type="nucleotide sequence ID" value="XM_022398510.1"/>
</dbReference>
<dbReference type="Gene3D" id="3.30.60.20">
    <property type="match status" value="1"/>
</dbReference>